<feature type="chain" id="PRO_5007878210" evidence="1">
    <location>
        <begin position="24"/>
        <end position="420"/>
    </location>
</feature>
<dbReference type="GO" id="GO:0005975">
    <property type="term" value="P:carbohydrate metabolic process"/>
    <property type="evidence" value="ECO:0007669"/>
    <property type="project" value="InterPro"/>
</dbReference>
<keyword evidence="1" id="KW-0732">Signal</keyword>
<comment type="caution">
    <text evidence="3">The sequence shown here is derived from an EMBL/GenBank/DDBJ whole genome shotgun (WGS) entry which is preliminary data.</text>
</comment>
<dbReference type="SUPFAM" id="SSF49899">
    <property type="entry name" value="Concanavalin A-like lectins/glucanases"/>
    <property type="match status" value="1"/>
</dbReference>
<dbReference type="OrthoDB" id="4388755at2759"/>
<dbReference type="InterPro" id="IPR013320">
    <property type="entry name" value="ConA-like_dom_sf"/>
</dbReference>
<feature type="signal peptide" evidence="1">
    <location>
        <begin position="1"/>
        <end position="23"/>
    </location>
</feature>
<dbReference type="InterPro" id="IPR000757">
    <property type="entry name" value="Beta-glucanase-like"/>
</dbReference>
<name>A0A166PCS1_9HYPO</name>
<keyword evidence="3" id="KW-0430">Lectin</keyword>
<organism evidence="3 4">
    <name type="scientific">Moelleriella libera RCEF 2490</name>
    <dbReference type="NCBI Taxonomy" id="1081109"/>
    <lineage>
        <taxon>Eukaryota</taxon>
        <taxon>Fungi</taxon>
        <taxon>Dikarya</taxon>
        <taxon>Ascomycota</taxon>
        <taxon>Pezizomycotina</taxon>
        <taxon>Sordariomycetes</taxon>
        <taxon>Hypocreomycetidae</taxon>
        <taxon>Hypocreales</taxon>
        <taxon>Clavicipitaceae</taxon>
        <taxon>Moelleriella</taxon>
    </lineage>
</organism>
<dbReference type="EMBL" id="AZGY01000008">
    <property type="protein sequence ID" value="KZZ95910.1"/>
    <property type="molecule type" value="Genomic_DNA"/>
</dbReference>
<dbReference type="Gene3D" id="2.60.120.200">
    <property type="match status" value="1"/>
</dbReference>
<evidence type="ECO:0000313" key="3">
    <source>
        <dbReference type="EMBL" id="KZZ95910.1"/>
    </source>
</evidence>
<dbReference type="Pfam" id="PF00722">
    <property type="entry name" value="Glyco_hydro_16"/>
    <property type="match status" value="1"/>
</dbReference>
<evidence type="ECO:0000259" key="2">
    <source>
        <dbReference type="PROSITE" id="PS51762"/>
    </source>
</evidence>
<dbReference type="STRING" id="1081109.A0A166PCS1"/>
<accession>A0A166PCS1</accession>
<dbReference type="AlphaFoldDB" id="A0A166PCS1"/>
<keyword evidence="4" id="KW-1185">Reference proteome</keyword>
<dbReference type="PROSITE" id="PS51762">
    <property type="entry name" value="GH16_2"/>
    <property type="match status" value="1"/>
</dbReference>
<dbReference type="PANTHER" id="PTHR38121:SF4">
    <property type="entry name" value="GH16 DOMAIN-CONTAINING PROTEIN-RELATED"/>
    <property type="match status" value="1"/>
</dbReference>
<dbReference type="GO" id="GO:0004553">
    <property type="term" value="F:hydrolase activity, hydrolyzing O-glycosyl compounds"/>
    <property type="evidence" value="ECO:0007669"/>
    <property type="project" value="InterPro"/>
</dbReference>
<dbReference type="Proteomes" id="UP000078544">
    <property type="component" value="Unassembled WGS sequence"/>
</dbReference>
<gene>
    <name evidence="3" type="ORF">AAL_04206</name>
</gene>
<dbReference type="GO" id="GO:0030246">
    <property type="term" value="F:carbohydrate binding"/>
    <property type="evidence" value="ECO:0007669"/>
    <property type="project" value="UniProtKB-KW"/>
</dbReference>
<evidence type="ECO:0000256" key="1">
    <source>
        <dbReference type="SAM" id="SignalP"/>
    </source>
</evidence>
<proteinExistence type="predicted"/>
<feature type="domain" description="GH16" evidence="2">
    <location>
        <begin position="75"/>
        <end position="323"/>
    </location>
</feature>
<dbReference type="PANTHER" id="PTHR38121">
    <property type="entry name" value="GH16 DOMAIN-CONTAINING PROTEIN"/>
    <property type="match status" value="1"/>
</dbReference>
<protein>
    <submittedName>
        <fullName evidence="3">Concanavalin A-like lectin/glucanase</fullName>
    </submittedName>
</protein>
<sequence>MMHRSWTLASFHLFITALTFTHATGSAITTVKDSECDCYLTNGTRPIFYANHKFFDFRNLTRFAGVPAIVPSSISSSSSSTTPSSGYFSSAAWTSTWQIQSWNNSKGGRLKGDATVLRVNSPNNIYIETSDQRRDSTYLTMRTSRLADFQTASEVQSTSSGYRFLSLRMLARTTGADGGVSAVFTYRDAQRLSDIQEADMEIVTRGPRDKVQYTNQPSYSDAETSAGHDQADVAAHATRNATMPFNKQWTSWAVYRLDWTPESSIWYVDGQEVASISFQVPRDPASINFNSWGDGGSWSGNMSIGAQASLQIQWIEIIYNSTAENRATDRRRRRSITTATTTTITATTGTSWLGLLRDRALRRRGAKEGQCRAVCSIDESSETGAAAKLWGDKSSAAAWLVVLPQAWALMSIVGVVSCLL</sequence>
<dbReference type="CDD" id="cd00413">
    <property type="entry name" value="Glyco_hydrolase_16"/>
    <property type="match status" value="1"/>
</dbReference>
<evidence type="ECO:0000313" key="4">
    <source>
        <dbReference type="Proteomes" id="UP000078544"/>
    </source>
</evidence>
<reference evidence="3 4" key="1">
    <citation type="journal article" date="2016" name="Genome Biol. Evol.">
        <title>Divergent and convergent evolution of fungal pathogenicity.</title>
        <authorList>
            <person name="Shang Y."/>
            <person name="Xiao G."/>
            <person name="Zheng P."/>
            <person name="Cen K."/>
            <person name="Zhan S."/>
            <person name="Wang C."/>
        </authorList>
    </citation>
    <scope>NUCLEOTIDE SEQUENCE [LARGE SCALE GENOMIC DNA]</scope>
    <source>
        <strain evidence="3 4">RCEF 2490</strain>
    </source>
</reference>